<evidence type="ECO:0000256" key="1">
    <source>
        <dbReference type="SAM" id="MobiDB-lite"/>
    </source>
</evidence>
<name>A0A367L083_9HYPO</name>
<gene>
    <name evidence="2" type="ORF">L249_5824</name>
</gene>
<proteinExistence type="predicted"/>
<accession>A0A367L083</accession>
<sequence>MPSNVHSFPFVSARHRPAIHFHPYKIHKLKRRKCNVSSVGPISSKDGDLCRTSFKQGDDDDGQAHPIQTPGGQSETRGKGRDSRSPGATQAALICHDVLTFSASMYPPRGIQYDDQEKG</sequence>
<comment type="caution">
    <text evidence="2">The sequence shown here is derived from an EMBL/GenBank/DDBJ whole genome shotgun (WGS) entry which is preliminary data.</text>
</comment>
<keyword evidence="3" id="KW-1185">Reference proteome</keyword>
<reference evidence="2 3" key="1">
    <citation type="journal article" date="2015" name="BMC Genomics">
        <title>Insights from the genome of Ophiocordyceps polyrhachis-furcata to pathogenicity and host specificity in insect fungi.</title>
        <authorList>
            <person name="Wichadakul D."/>
            <person name="Kobmoo N."/>
            <person name="Ingsriswang S."/>
            <person name="Tangphatsornruang S."/>
            <person name="Chantasingh D."/>
            <person name="Luangsa-ard J.J."/>
            <person name="Eurwilaichitr L."/>
        </authorList>
    </citation>
    <scope>NUCLEOTIDE SEQUENCE [LARGE SCALE GENOMIC DNA]</scope>
    <source>
        <strain evidence="2 3">BCC 54312</strain>
    </source>
</reference>
<evidence type="ECO:0000313" key="2">
    <source>
        <dbReference type="EMBL" id="RCI07838.1"/>
    </source>
</evidence>
<dbReference type="Proteomes" id="UP000253664">
    <property type="component" value="Unassembled WGS sequence"/>
</dbReference>
<dbReference type="AlphaFoldDB" id="A0A367L083"/>
<evidence type="ECO:0000313" key="3">
    <source>
        <dbReference type="Proteomes" id="UP000253664"/>
    </source>
</evidence>
<organism evidence="2 3">
    <name type="scientific">Ophiocordyceps polyrhachis-furcata BCC 54312</name>
    <dbReference type="NCBI Taxonomy" id="1330021"/>
    <lineage>
        <taxon>Eukaryota</taxon>
        <taxon>Fungi</taxon>
        <taxon>Dikarya</taxon>
        <taxon>Ascomycota</taxon>
        <taxon>Pezizomycotina</taxon>
        <taxon>Sordariomycetes</taxon>
        <taxon>Hypocreomycetidae</taxon>
        <taxon>Hypocreales</taxon>
        <taxon>Ophiocordycipitaceae</taxon>
        <taxon>Ophiocordyceps</taxon>
    </lineage>
</organism>
<feature type="region of interest" description="Disordered" evidence="1">
    <location>
        <begin position="36"/>
        <end position="89"/>
    </location>
</feature>
<dbReference type="EMBL" id="LKCN02000023">
    <property type="protein sequence ID" value="RCI07838.1"/>
    <property type="molecule type" value="Genomic_DNA"/>
</dbReference>
<protein>
    <submittedName>
        <fullName evidence="2">Uncharacterized protein</fullName>
    </submittedName>
</protein>